<keyword evidence="4" id="KW-1185">Reference proteome</keyword>
<dbReference type="PANTHER" id="PTHR42693">
    <property type="entry name" value="ARYLSULFATASE FAMILY MEMBER"/>
    <property type="match status" value="1"/>
</dbReference>
<sequence>MRNVVLVCLDAIRKDFFDEYAGRLRDRAGIEYVQARAVSGWSVPSHASMLTGTLPHEHEIHTFDRDFSGLKREETFLGDLPDHEALGASANVYASDAFGFDGLFDAYRSVSPDRRFPEGLDAERWGQKADETGLARYLAFLRSALSHEHPLSSIANGVLVEIDDRLADAPFEKPLDDGANIVAREARRLVSAAPEPFVLFTNFMDVHGPLTPVRAYDSSLYDASPSWSSRAFDGRAVEHGEIDEIRDDIEHHRDLYAAATDYLDQVVNDLVDWLHSKTDEETTVVVTADHGENLGYEADRRLFAHRSGLTEGLLHVPLLVLNPPEGVDQIVDDYVSQLRLGELLTGLATGTVLDVTDDVIPAERIGFNIPVNPNATPLRDEDRAIRVAYEGTAKYQWDSLGNRYRYRLDRDRPSWQQLEAEDVDVSDYESTLFGVPIEEYRQRVETSSADRTASVDDAVEQRLTDLGYR</sequence>
<protein>
    <submittedName>
        <fullName evidence="3">Sulfatase</fullName>
    </submittedName>
</protein>
<dbReference type="GO" id="GO:0004065">
    <property type="term" value="F:arylsulfatase activity"/>
    <property type="evidence" value="ECO:0007669"/>
    <property type="project" value="TreeGrafter"/>
</dbReference>
<reference evidence="3 4" key="1">
    <citation type="submission" date="2018-06" db="EMBL/GenBank/DDBJ databases">
        <title>Halonotius sp. F13-13 a new haloarchaeeon isolated from a solar saltern from Isla Cristina, Huelva, Spain.</title>
        <authorList>
            <person name="Duran-Viseras A."/>
            <person name="Sanchez-Porro C."/>
            <person name="Ventosa A."/>
        </authorList>
    </citation>
    <scope>NUCLEOTIDE SEQUENCE [LARGE SCALE GENOMIC DNA]</scope>
    <source>
        <strain evidence="3 4">F13-13</strain>
    </source>
</reference>
<dbReference type="InterPro" id="IPR017850">
    <property type="entry name" value="Alkaline_phosphatase_core_sf"/>
</dbReference>
<evidence type="ECO:0000313" key="3">
    <source>
        <dbReference type="EMBL" id="RJX42030.1"/>
    </source>
</evidence>
<organism evidence="3 4">
    <name type="scientific">Halonotius aquaticus</name>
    <dbReference type="NCBI Taxonomy" id="2216978"/>
    <lineage>
        <taxon>Archaea</taxon>
        <taxon>Methanobacteriati</taxon>
        <taxon>Methanobacteriota</taxon>
        <taxon>Stenosarchaea group</taxon>
        <taxon>Halobacteria</taxon>
        <taxon>Halobacteriales</taxon>
        <taxon>Haloferacaceae</taxon>
        <taxon>Halonotius</taxon>
    </lineage>
</organism>
<evidence type="ECO:0000259" key="2">
    <source>
        <dbReference type="Pfam" id="PF00884"/>
    </source>
</evidence>
<name>A0A3A6PRE6_9EURY</name>
<feature type="domain" description="Sulfatase N-terminal" evidence="2">
    <location>
        <begin position="2"/>
        <end position="347"/>
    </location>
</feature>
<dbReference type="RefSeq" id="WP_120103341.1">
    <property type="nucleotide sequence ID" value="NZ_QKNY01000018.1"/>
</dbReference>
<dbReference type="InterPro" id="IPR000917">
    <property type="entry name" value="Sulfatase_N"/>
</dbReference>
<dbReference type="InterPro" id="IPR050738">
    <property type="entry name" value="Sulfatase"/>
</dbReference>
<comment type="caution">
    <text evidence="3">The sequence shown here is derived from an EMBL/GenBank/DDBJ whole genome shotgun (WGS) entry which is preliminary data.</text>
</comment>
<accession>A0A3A6PRE6</accession>
<comment type="similarity">
    <text evidence="1">Belongs to the sulfatase family.</text>
</comment>
<dbReference type="OrthoDB" id="3164at2157"/>
<dbReference type="AlphaFoldDB" id="A0A3A6PRE6"/>
<dbReference type="Gene3D" id="3.40.720.10">
    <property type="entry name" value="Alkaline Phosphatase, subunit A"/>
    <property type="match status" value="1"/>
</dbReference>
<evidence type="ECO:0000313" key="4">
    <source>
        <dbReference type="Proteomes" id="UP000276588"/>
    </source>
</evidence>
<dbReference type="Pfam" id="PF00884">
    <property type="entry name" value="Sulfatase"/>
    <property type="match status" value="1"/>
</dbReference>
<evidence type="ECO:0000256" key="1">
    <source>
        <dbReference type="ARBA" id="ARBA00008779"/>
    </source>
</evidence>
<dbReference type="PANTHER" id="PTHR42693:SF33">
    <property type="entry name" value="ARYLSULFATASE"/>
    <property type="match status" value="1"/>
</dbReference>
<dbReference type="SUPFAM" id="SSF53649">
    <property type="entry name" value="Alkaline phosphatase-like"/>
    <property type="match status" value="1"/>
</dbReference>
<dbReference type="EMBL" id="QKNY01000018">
    <property type="protein sequence ID" value="RJX42030.1"/>
    <property type="molecule type" value="Genomic_DNA"/>
</dbReference>
<dbReference type="Proteomes" id="UP000276588">
    <property type="component" value="Unassembled WGS sequence"/>
</dbReference>
<gene>
    <name evidence="3" type="ORF">DM826_10250</name>
</gene>
<proteinExistence type="inferred from homology"/>